<sequence length="264" mass="30296">MVSTAEGGTKRAWADGPFELISISSLGYEPGEKIQPYHLMAAEMIIVHNCLIRGINSVYLQCVNVERSPADVPAFVDYAIAWSQILQRHHTTEEKWVFPEIEAIIGEKGAMDVNIQQHHAFERGIDEYTMYLQDTKTGKERYDGAKLKTIIDSFMPVLRRHLQEEIYTLKALDQYEEKADWAKWTKDTAAAVVKASQTAEGMIIELPFMVHNHEAAFEMVGTWPPIPSVVFFILKWVYFRRNSKWWHFAPCDNSGKARDLPYAL</sequence>
<dbReference type="InterPro" id="IPR012312">
    <property type="entry name" value="Hemerythrin-like"/>
</dbReference>
<dbReference type="PANTHER" id="PTHR38048:SF2">
    <property type="entry name" value="HEMERYTHRIN-LIKE DOMAIN-CONTAINING PROTEIN"/>
    <property type="match status" value="1"/>
</dbReference>
<reference evidence="2 3" key="1">
    <citation type="submission" date="2018-01" db="EMBL/GenBank/DDBJ databases">
        <title>Genome characterization of the sugarcane-associated fungus Trichoderma ghanense CCMA-1212 and their application in lignocelulose bioconversion.</title>
        <authorList>
            <person name="Steindorff A.S."/>
            <person name="Mendes T.D."/>
            <person name="Vilela E.S.D."/>
            <person name="Rodrigues D.S."/>
            <person name="Formighieri E.F."/>
            <person name="Melo I.S."/>
            <person name="Favaro L.C.L."/>
        </authorList>
    </citation>
    <scope>NUCLEOTIDE SEQUENCE [LARGE SCALE GENOMIC DNA]</scope>
    <source>
        <strain evidence="2 3">CCMA-1212</strain>
    </source>
</reference>
<dbReference type="RefSeq" id="XP_073563802.1">
    <property type="nucleotide sequence ID" value="XM_073698765.1"/>
</dbReference>
<dbReference type="Pfam" id="PF01814">
    <property type="entry name" value="Hemerythrin"/>
    <property type="match status" value="1"/>
</dbReference>
<gene>
    <name evidence="2" type="ORF">CCMA1212_001334</name>
</gene>
<dbReference type="GeneID" id="300573215"/>
<accession>A0ABY2HIZ9</accession>
<organism evidence="2 3">
    <name type="scientific">Trichoderma ghanense</name>
    <dbReference type="NCBI Taxonomy" id="65468"/>
    <lineage>
        <taxon>Eukaryota</taxon>
        <taxon>Fungi</taxon>
        <taxon>Dikarya</taxon>
        <taxon>Ascomycota</taxon>
        <taxon>Pezizomycotina</taxon>
        <taxon>Sordariomycetes</taxon>
        <taxon>Hypocreomycetidae</taxon>
        <taxon>Hypocreales</taxon>
        <taxon>Hypocreaceae</taxon>
        <taxon>Trichoderma</taxon>
    </lineage>
</organism>
<feature type="domain" description="Hemerythrin-like" evidence="1">
    <location>
        <begin position="72"/>
        <end position="169"/>
    </location>
</feature>
<dbReference type="Gene3D" id="1.20.120.520">
    <property type="entry name" value="nmb1532 protein domain like"/>
    <property type="match status" value="1"/>
</dbReference>
<dbReference type="InterPro" id="IPR053206">
    <property type="entry name" value="Dimeric_xanthone_biosynth"/>
</dbReference>
<evidence type="ECO:0000259" key="1">
    <source>
        <dbReference type="Pfam" id="PF01814"/>
    </source>
</evidence>
<keyword evidence="3" id="KW-1185">Reference proteome</keyword>
<dbReference type="PANTHER" id="PTHR38048">
    <property type="entry name" value="EXPRESSED PROTEIN"/>
    <property type="match status" value="1"/>
</dbReference>
<dbReference type="CDD" id="cd12108">
    <property type="entry name" value="Hr-like"/>
    <property type="match status" value="1"/>
</dbReference>
<name>A0ABY2HIZ9_9HYPO</name>
<protein>
    <recommendedName>
        <fullName evidence="1">Hemerythrin-like domain-containing protein</fullName>
    </recommendedName>
</protein>
<evidence type="ECO:0000313" key="3">
    <source>
        <dbReference type="Proteomes" id="UP001642720"/>
    </source>
</evidence>
<evidence type="ECO:0000313" key="2">
    <source>
        <dbReference type="EMBL" id="TFB07601.1"/>
    </source>
</evidence>
<dbReference type="Proteomes" id="UP001642720">
    <property type="component" value="Unassembled WGS sequence"/>
</dbReference>
<dbReference type="EMBL" id="PPTA01000001">
    <property type="protein sequence ID" value="TFB07601.1"/>
    <property type="molecule type" value="Genomic_DNA"/>
</dbReference>
<comment type="caution">
    <text evidence="2">The sequence shown here is derived from an EMBL/GenBank/DDBJ whole genome shotgun (WGS) entry which is preliminary data.</text>
</comment>
<proteinExistence type="predicted"/>